<keyword evidence="3" id="KW-1185">Reference proteome</keyword>
<feature type="coiled-coil region" evidence="1">
    <location>
        <begin position="20"/>
        <end position="47"/>
    </location>
</feature>
<keyword evidence="1" id="KW-0175">Coiled coil</keyword>
<protein>
    <recommendedName>
        <fullName evidence="4">DUF4083 domain-containing protein</fullName>
    </recommendedName>
</protein>
<evidence type="ECO:0000313" key="3">
    <source>
        <dbReference type="Proteomes" id="UP001589836"/>
    </source>
</evidence>
<sequence>MGFVLFVIFTVMFISIFFRVRRIEEMLEQQQNDITVMKETVKRFHDEKREE</sequence>
<reference evidence="2 3" key="1">
    <citation type="submission" date="2024-09" db="EMBL/GenBank/DDBJ databases">
        <authorList>
            <person name="Sun Q."/>
            <person name="Mori K."/>
        </authorList>
    </citation>
    <scope>NUCLEOTIDE SEQUENCE [LARGE SCALE GENOMIC DNA]</scope>
    <source>
        <strain evidence="2 3">NCAIM B.02529</strain>
    </source>
</reference>
<name>A0ABV6LI89_9BACI</name>
<dbReference type="Proteomes" id="UP001589836">
    <property type="component" value="Unassembled WGS sequence"/>
</dbReference>
<evidence type="ECO:0000313" key="2">
    <source>
        <dbReference type="EMBL" id="MFC0522028.1"/>
    </source>
</evidence>
<dbReference type="RefSeq" id="WP_377344506.1">
    <property type="nucleotide sequence ID" value="NZ_JBHLTP010000001.1"/>
</dbReference>
<organism evidence="2 3">
    <name type="scientific">Pontibacillus salicampi</name>
    <dbReference type="NCBI Taxonomy" id="1449801"/>
    <lineage>
        <taxon>Bacteria</taxon>
        <taxon>Bacillati</taxon>
        <taxon>Bacillota</taxon>
        <taxon>Bacilli</taxon>
        <taxon>Bacillales</taxon>
        <taxon>Bacillaceae</taxon>
        <taxon>Pontibacillus</taxon>
    </lineage>
</organism>
<accession>A0ABV6LI89</accession>
<evidence type="ECO:0008006" key="4">
    <source>
        <dbReference type="Google" id="ProtNLM"/>
    </source>
</evidence>
<evidence type="ECO:0000256" key="1">
    <source>
        <dbReference type="SAM" id="Coils"/>
    </source>
</evidence>
<proteinExistence type="predicted"/>
<dbReference type="EMBL" id="JBHLTP010000001">
    <property type="protein sequence ID" value="MFC0522028.1"/>
    <property type="molecule type" value="Genomic_DNA"/>
</dbReference>
<gene>
    <name evidence="2" type="ORF">ACFFGV_00295</name>
</gene>
<comment type="caution">
    <text evidence="2">The sequence shown here is derived from an EMBL/GenBank/DDBJ whole genome shotgun (WGS) entry which is preliminary data.</text>
</comment>